<dbReference type="KEGG" id="aia:AWH56_002855"/>
<evidence type="ECO:0000313" key="3">
    <source>
        <dbReference type="Proteomes" id="UP000180175"/>
    </source>
</evidence>
<proteinExistence type="predicted"/>
<keyword evidence="3" id="KW-1185">Reference proteome</keyword>
<reference evidence="1 3" key="1">
    <citation type="submission" date="2016-10" db="EMBL/GenBank/DDBJ databases">
        <title>Draft genome sequences of four alkaliphilic bacteria belonging to the Anaerobacillus genus.</title>
        <authorList>
            <person name="Bassil N.M."/>
            <person name="Lloyd J.R."/>
        </authorList>
    </citation>
    <scope>NUCLEOTIDE SEQUENCE [LARGE SCALE GENOMIC DNA]</scope>
    <source>
        <strain evidence="1 3">NB2006</strain>
    </source>
</reference>
<evidence type="ECO:0000313" key="2">
    <source>
        <dbReference type="EMBL" id="QOY36631.1"/>
    </source>
</evidence>
<name>A0A1S2M9G6_9BACI</name>
<accession>A0A1S2M9G6</accession>
<dbReference type="RefSeq" id="WP_071316662.1">
    <property type="nucleotide sequence ID" value="NZ_CP063356.2"/>
</dbReference>
<organism evidence="1 3">
    <name type="scientific">Anaerobacillus isosaccharinicus</name>
    <dbReference type="NCBI Taxonomy" id="1532552"/>
    <lineage>
        <taxon>Bacteria</taxon>
        <taxon>Bacillati</taxon>
        <taxon>Bacillota</taxon>
        <taxon>Bacilli</taxon>
        <taxon>Bacillales</taxon>
        <taxon>Bacillaceae</taxon>
        <taxon>Anaerobacillus</taxon>
    </lineage>
</organism>
<reference evidence="2" key="4">
    <citation type="submission" date="2020-10" db="EMBL/GenBank/DDBJ databases">
        <authorList>
            <person name="Bassil N.M."/>
            <person name="Lloyd J.R."/>
        </authorList>
    </citation>
    <scope>NUCLEOTIDE SEQUENCE</scope>
    <source>
        <strain evidence="2">NB2006</strain>
    </source>
</reference>
<protein>
    <submittedName>
        <fullName evidence="1">Uncharacterized protein</fullName>
    </submittedName>
</protein>
<reference evidence="2 3" key="2">
    <citation type="journal article" date="2017" name="Genome Announc.">
        <title>Draft Genome Sequences of Four Alkaliphilic Bacteria Belonging to the Anaerobacillus Genus.</title>
        <authorList>
            <person name="Bassil N.M."/>
            <person name="Lloyd J.R."/>
        </authorList>
    </citation>
    <scope>NUCLEOTIDE SEQUENCE [LARGE SCALE GENOMIC DNA]</scope>
    <source>
        <strain evidence="2 3">NB2006</strain>
    </source>
</reference>
<dbReference type="AlphaFoldDB" id="A0A1S2M9G6"/>
<sequence length="87" mass="10207">MLDFTFILLKIKDAGTSSILIENLLDSFLLDNLNKDDLLRLRNFLVEMYMKEQCHELELKLEYASNYVDFKLSTKKISKSTKKSVKI</sequence>
<gene>
    <name evidence="2" type="ORF">AWH56_002855</name>
    <name evidence="1" type="ORF">AWH56_08090</name>
</gene>
<reference evidence="2 3" key="3">
    <citation type="journal article" date="2019" name="Int. J. Syst. Evol. Microbiol.">
        <title>Anaerobacillus isosaccharinicus sp. nov., an alkaliphilic bacterium which degrades isosaccharinic acid.</title>
        <authorList>
            <person name="Bassil N.M."/>
            <person name="Lloyd J.R."/>
        </authorList>
    </citation>
    <scope>NUCLEOTIDE SEQUENCE [LARGE SCALE GENOMIC DNA]</scope>
    <source>
        <strain evidence="2 3">NB2006</strain>
    </source>
</reference>
<dbReference type="Proteomes" id="UP000180175">
    <property type="component" value="Chromosome"/>
</dbReference>
<dbReference type="EMBL" id="CP063356">
    <property type="protein sequence ID" value="QOY36631.1"/>
    <property type="molecule type" value="Genomic_DNA"/>
</dbReference>
<evidence type="ECO:0000313" key="1">
    <source>
        <dbReference type="EMBL" id="OIJ20467.1"/>
    </source>
</evidence>
<dbReference type="EMBL" id="LQXD01000071">
    <property type="protein sequence ID" value="OIJ20467.1"/>
    <property type="molecule type" value="Genomic_DNA"/>
</dbReference>